<dbReference type="OrthoDB" id="9809668at2"/>
<keyword evidence="10" id="KW-1185">Reference proteome</keyword>
<evidence type="ECO:0000313" key="10">
    <source>
        <dbReference type="Proteomes" id="UP000190328"/>
    </source>
</evidence>
<organism evidence="9 10">
    <name type="scientific">Pilibacter termitis</name>
    <dbReference type="NCBI Taxonomy" id="263852"/>
    <lineage>
        <taxon>Bacteria</taxon>
        <taxon>Bacillati</taxon>
        <taxon>Bacillota</taxon>
        <taxon>Bacilli</taxon>
        <taxon>Lactobacillales</taxon>
        <taxon>Enterococcaceae</taxon>
        <taxon>Pilibacter</taxon>
    </lineage>
</organism>
<evidence type="ECO:0000259" key="8">
    <source>
        <dbReference type="Pfam" id="PF18765"/>
    </source>
</evidence>
<reference evidence="9 10" key="1">
    <citation type="submission" date="2017-02" db="EMBL/GenBank/DDBJ databases">
        <authorList>
            <person name="Peterson S.W."/>
        </authorList>
    </citation>
    <scope>NUCLEOTIDE SEQUENCE [LARGE SCALE GENOMIC DNA]</scope>
    <source>
        <strain evidence="9 10">ATCC BAA-1030</strain>
    </source>
</reference>
<dbReference type="Gene3D" id="3.30.460.10">
    <property type="entry name" value="Beta Polymerase, domain 2"/>
    <property type="match status" value="1"/>
</dbReference>
<keyword evidence="6" id="KW-0067">ATP-binding</keyword>
<dbReference type="InterPro" id="IPR041633">
    <property type="entry name" value="Polbeta"/>
</dbReference>
<keyword evidence="2" id="KW-0808">Transferase</keyword>
<gene>
    <name evidence="9" type="ORF">SAMN02745116_01721</name>
</gene>
<dbReference type="PANTHER" id="PTHR33571:SF14">
    <property type="entry name" value="PROTEIN ADENYLYLTRANSFERASE MJ0435-RELATED"/>
    <property type="match status" value="1"/>
</dbReference>
<proteinExistence type="predicted"/>
<dbReference type="Proteomes" id="UP000190328">
    <property type="component" value="Unassembled WGS sequence"/>
</dbReference>
<keyword evidence="3" id="KW-0548">Nucleotidyltransferase</keyword>
<dbReference type="InterPro" id="IPR043519">
    <property type="entry name" value="NT_sf"/>
</dbReference>
<evidence type="ECO:0000256" key="5">
    <source>
        <dbReference type="ARBA" id="ARBA00022741"/>
    </source>
</evidence>
<dbReference type="AlphaFoldDB" id="A0A1T4PAH1"/>
<feature type="domain" description="Polymerase beta nucleotidyltransferase" evidence="8">
    <location>
        <begin position="10"/>
        <end position="107"/>
    </location>
</feature>
<evidence type="ECO:0000256" key="1">
    <source>
        <dbReference type="ARBA" id="ARBA00001946"/>
    </source>
</evidence>
<dbReference type="GO" id="GO:0005524">
    <property type="term" value="F:ATP binding"/>
    <property type="evidence" value="ECO:0007669"/>
    <property type="project" value="UniProtKB-KW"/>
</dbReference>
<accession>A0A1T4PAH1</accession>
<evidence type="ECO:0000256" key="3">
    <source>
        <dbReference type="ARBA" id="ARBA00022695"/>
    </source>
</evidence>
<evidence type="ECO:0000256" key="6">
    <source>
        <dbReference type="ARBA" id="ARBA00022840"/>
    </source>
</evidence>
<evidence type="ECO:0000256" key="4">
    <source>
        <dbReference type="ARBA" id="ARBA00022723"/>
    </source>
</evidence>
<dbReference type="GO" id="GO:0046872">
    <property type="term" value="F:metal ion binding"/>
    <property type="evidence" value="ECO:0007669"/>
    <property type="project" value="UniProtKB-KW"/>
</dbReference>
<dbReference type="RefSeq" id="WP_078807652.1">
    <property type="nucleotide sequence ID" value="NZ_FUXI01000019.1"/>
</dbReference>
<evidence type="ECO:0000256" key="2">
    <source>
        <dbReference type="ARBA" id="ARBA00022679"/>
    </source>
</evidence>
<dbReference type="CDD" id="cd05403">
    <property type="entry name" value="NT_KNTase_like"/>
    <property type="match status" value="1"/>
</dbReference>
<dbReference type="SUPFAM" id="SSF81301">
    <property type="entry name" value="Nucleotidyltransferase"/>
    <property type="match status" value="1"/>
</dbReference>
<keyword evidence="7" id="KW-0460">Magnesium</keyword>
<sequence>MVYTIEEIKEKVEPIAKKYQVPKIYIFGSYARGQAKDTSDIDFIVNTNNLSYEQILNIFSSMYDDLEMVFHQEVDIIDENDLYLPKRRESAKRFVRNVLNERELVYELQ</sequence>
<dbReference type="PANTHER" id="PTHR33571">
    <property type="entry name" value="SSL8005 PROTEIN"/>
    <property type="match status" value="1"/>
</dbReference>
<dbReference type="GO" id="GO:0016779">
    <property type="term" value="F:nucleotidyltransferase activity"/>
    <property type="evidence" value="ECO:0007669"/>
    <property type="project" value="UniProtKB-KW"/>
</dbReference>
<name>A0A1T4PAH1_9ENTE</name>
<comment type="cofactor">
    <cofactor evidence="1">
        <name>Mg(2+)</name>
        <dbReference type="ChEBI" id="CHEBI:18420"/>
    </cofactor>
</comment>
<keyword evidence="5" id="KW-0547">Nucleotide-binding</keyword>
<dbReference type="EMBL" id="FUXI01000019">
    <property type="protein sequence ID" value="SJZ88337.1"/>
    <property type="molecule type" value="Genomic_DNA"/>
</dbReference>
<dbReference type="InterPro" id="IPR052038">
    <property type="entry name" value="Type-VII_TA_antitoxin"/>
</dbReference>
<dbReference type="STRING" id="263852.SAMN02745116_01721"/>
<evidence type="ECO:0000313" key="9">
    <source>
        <dbReference type="EMBL" id="SJZ88337.1"/>
    </source>
</evidence>
<evidence type="ECO:0000256" key="7">
    <source>
        <dbReference type="ARBA" id="ARBA00022842"/>
    </source>
</evidence>
<keyword evidence="4" id="KW-0479">Metal-binding</keyword>
<dbReference type="Pfam" id="PF18765">
    <property type="entry name" value="Polbeta"/>
    <property type="match status" value="1"/>
</dbReference>
<protein>
    <recommendedName>
        <fullName evidence="8">Polymerase beta nucleotidyltransferase domain-containing protein</fullName>
    </recommendedName>
</protein>